<gene>
    <name evidence="4" type="ORF">HNQ44_000255</name>
</gene>
<dbReference type="CDD" id="cd05233">
    <property type="entry name" value="SDR_c"/>
    <property type="match status" value="1"/>
</dbReference>
<comment type="similarity">
    <text evidence="1 3">Belongs to the short-chain dehydrogenases/reductases (SDR) family.</text>
</comment>
<reference evidence="4 5" key="1">
    <citation type="submission" date="2020-08" db="EMBL/GenBank/DDBJ databases">
        <title>Genomic Encyclopedia of Type Strains, Phase IV (KMG-IV): sequencing the most valuable type-strain genomes for metagenomic binning, comparative biology and taxonomic classification.</title>
        <authorList>
            <person name="Goeker M."/>
        </authorList>
    </citation>
    <scope>NUCLEOTIDE SEQUENCE [LARGE SCALE GENOMIC DNA]</scope>
    <source>
        <strain evidence="4 5">DSM 15895</strain>
    </source>
</reference>
<evidence type="ECO:0000256" key="3">
    <source>
        <dbReference type="RuleBase" id="RU000363"/>
    </source>
</evidence>
<name>A0A7W8CQS8_9BACL</name>
<dbReference type="InterPro" id="IPR002347">
    <property type="entry name" value="SDR_fam"/>
</dbReference>
<dbReference type="AlphaFoldDB" id="A0A7W8CQS8"/>
<accession>A0A7W8CQS8</accession>
<dbReference type="PRINTS" id="PR00081">
    <property type="entry name" value="GDHRDH"/>
</dbReference>
<dbReference type="Proteomes" id="UP000525923">
    <property type="component" value="Unassembled WGS sequence"/>
</dbReference>
<protein>
    <submittedName>
        <fullName evidence="4">Short-subunit dehydrogenase</fullName>
    </submittedName>
</protein>
<organism evidence="4 5">
    <name type="scientific">Planococcus koreensis</name>
    <dbReference type="NCBI Taxonomy" id="112331"/>
    <lineage>
        <taxon>Bacteria</taxon>
        <taxon>Bacillati</taxon>
        <taxon>Bacillota</taxon>
        <taxon>Bacilli</taxon>
        <taxon>Bacillales</taxon>
        <taxon>Caryophanaceae</taxon>
        <taxon>Planococcus</taxon>
    </lineage>
</organism>
<comment type="caution">
    <text evidence="4">The sequence shown here is derived from an EMBL/GenBank/DDBJ whole genome shotgun (WGS) entry which is preliminary data.</text>
</comment>
<dbReference type="PANTHER" id="PTHR44196:SF1">
    <property type="entry name" value="DEHYDROGENASE_REDUCTASE SDR FAMILY MEMBER 7B"/>
    <property type="match status" value="1"/>
</dbReference>
<evidence type="ECO:0000256" key="1">
    <source>
        <dbReference type="ARBA" id="ARBA00006484"/>
    </source>
</evidence>
<sequence>MKKNIILEKIMFKTNRFYLKKMQQECAGKTILITGASSGIGEQLAFLLGQVDCRLILVARRTEKLYAMKAEIEGMKAAVEVFSADLRVDRELGSFLDFVHKIGKLDIIISNAGKSIHRPIFQSFGRDHDFTRTMAINYFAPVRLIMSLLPLLKQSGGHIVNVSSINALMTPMPHWAAYQASKSAFDAWFRSAAPELNSNGIAASTVYLPLVRTPMIEPTAAYRTVPAMEAHQAARLIGSILYSKKRTWRPWWLWPVQAASIFVHQLPERRN</sequence>
<keyword evidence="2" id="KW-0560">Oxidoreductase</keyword>
<proteinExistence type="inferred from homology"/>
<dbReference type="Pfam" id="PF00106">
    <property type="entry name" value="adh_short"/>
    <property type="match status" value="1"/>
</dbReference>
<dbReference type="GO" id="GO:0016020">
    <property type="term" value="C:membrane"/>
    <property type="evidence" value="ECO:0007669"/>
    <property type="project" value="TreeGrafter"/>
</dbReference>
<dbReference type="InterPro" id="IPR036291">
    <property type="entry name" value="NAD(P)-bd_dom_sf"/>
</dbReference>
<evidence type="ECO:0000256" key="2">
    <source>
        <dbReference type="ARBA" id="ARBA00023002"/>
    </source>
</evidence>
<dbReference type="RefSeq" id="WP_135503654.1">
    <property type="nucleotide sequence ID" value="NZ_JACHHE010000001.1"/>
</dbReference>
<dbReference type="GO" id="GO:0016491">
    <property type="term" value="F:oxidoreductase activity"/>
    <property type="evidence" value="ECO:0007669"/>
    <property type="project" value="UniProtKB-KW"/>
</dbReference>
<keyword evidence="5" id="KW-1185">Reference proteome</keyword>
<dbReference type="SUPFAM" id="SSF51735">
    <property type="entry name" value="NAD(P)-binding Rossmann-fold domains"/>
    <property type="match status" value="1"/>
</dbReference>
<dbReference type="PANTHER" id="PTHR44196">
    <property type="entry name" value="DEHYDROGENASE/REDUCTASE SDR FAMILY MEMBER 7B"/>
    <property type="match status" value="1"/>
</dbReference>
<evidence type="ECO:0000313" key="4">
    <source>
        <dbReference type="EMBL" id="MBB5178833.1"/>
    </source>
</evidence>
<dbReference type="EMBL" id="JACHHE010000001">
    <property type="protein sequence ID" value="MBB5178833.1"/>
    <property type="molecule type" value="Genomic_DNA"/>
</dbReference>
<evidence type="ECO:0000313" key="5">
    <source>
        <dbReference type="Proteomes" id="UP000525923"/>
    </source>
</evidence>
<dbReference type="Gene3D" id="3.40.50.720">
    <property type="entry name" value="NAD(P)-binding Rossmann-like Domain"/>
    <property type="match status" value="1"/>
</dbReference>
<dbReference type="OrthoDB" id="9808814at2"/>
<dbReference type="PRINTS" id="PR00080">
    <property type="entry name" value="SDRFAMILY"/>
</dbReference>